<dbReference type="Proteomes" id="UP000032336">
    <property type="component" value="Unassembled WGS sequence"/>
</dbReference>
<name>A0A0D8FRB7_9ACTN</name>
<proteinExistence type="predicted"/>
<dbReference type="eggNOG" id="ENOG5031DBG">
    <property type="taxonomic scope" value="Bacteria"/>
</dbReference>
<gene>
    <name evidence="1" type="ORF">FEAC_24490</name>
</gene>
<dbReference type="EMBL" id="JXUW01000028">
    <property type="protein sequence ID" value="KJE75818.1"/>
    <property type="molecule type" value="Genomic_DNA"/>
</dbReference>
<sequence>MKPVARYLLLGSIAENSLHRELIVADTAKRRLLRLQLPVDTEIEAPSYMDLENAAPTSDVDPARPEQIRATTLRRISRPPKSKLVAAVLEELSQTEELPPLFLPGPSVAYSRFDASFPSVASLALHDPILEPQLDGKLLLGFVWHGRRHHVPFTKELAGHFDVNTQVGGRKWKLVRDGIPAYAVAAYSAPFEGYCKKWIVALY</sequence>
<comment type="caution">
    <text evidence="1">The sequence shown here is derived from an EMBL/GenBank/DDBJ whole genome shotgun (WGS) entry which is preliminary data.</text>
</comment>
<protein>
    <submittedName>
        <fullName evidence="1">Uncharacterized protein</fullName>
    </submittedName>
</protein>
<dbReference type="AlphaFoldDB" id="A0A0D8FRB7"/>
<dbReference type="OrthoDB" id="9996938at2"/>
<evidence type="ECO:0000313" key="2">
    <source>
        <dbReference type="Proteomes" id="UP000032336"/>
    </source>
</evidence>
<organism evidence="1 2">
    <name type="scientific">Ferrimicrobium acidiphilum DSM 19497</name>
    <dbReference type="NCBI Taxonomy" id="1121877"/>
    <lineage>
        <taxon>Bacteria</taxon>
        <taxon>Bacillati</taxon>
        <taxon>Actinomycetota</taxon>
        <taxon>Acidimicrobiia</taxon>
        <taxon>Acidimicrobiales</taxon>
        <taxon>Acidimicrobiaceae</taxon>
        <taxon>Ferrimicrobium</taxon>
    </lineage>
</organism>
<evidence type="ECO:0000313" key="1">
    <source>
        <dbReference type="EMBL" id="KJE75818.1"/>
    </source>
</evidence>
<dbReference type="STRING" id="1121877.FEAC_24490"/>
<dbReference type="GeneID" id="78373479"/>
<accession>A0A0D8FRB7</accession>
<dbReference type="RefSeq" id="WP_035390602.1">
    <property type="nucleotide sequence ID" value="NZ_JQKF01000027.1"/>
</dbReference>
<keyword evidence="2" id="KW-1185">Reference proteome</keyword>
<reference evidence="1 2" key="1">
    <citation type="submission" date="2015-01" db="EMBL/GenBank/DDBJ databases">
        <title>Draft genome of the acidophilic iron oxidizer Ferrimicrobium acidiphilum strain T23.</title>
        <authorList>
            <person name="Poehlein A."/>
            <person name="Eisen S."/>
            <person name="Schloemann M."/>
            <person name="Johnson B.D."/>
            <person name="Daniel R."/>
            <person name="Muehling M."/>
        </authorList>
    </citation>
    <scope>NUCLEOTIDE SEQUENCE [LARGE SCALE GENOMIC DNA]</scope>
    <source>
        <strain evidence="1 2">T23</strain>
    </source>
</reference>